<dbReference type="Proteomes" id="UP001140949">
    <property type="component" value="Unassembled WGS sequence"/>
</dbReference>
<dbReference type="AlphaFoldDB" id="A0AAX6F3I8"/>
<name>A0AAX6F3I8_IRIPA</name>
<reference evidence="2" key="1">
    <citation type="journal article" date="2023" name="GigaByte">
        <title>Genome assembly of the bearded iris, Iris pallida Lam.</title>
        <authorList>
            <person name="Bruccoleri R.E."/>
            <person name="Oakeley E.J."/>
            <person name="Faust A.M.E."/>
            <person name="Altorfer M."/>
            <person name="Dessus-Babus S."/>
            <person name="Burckhardt D."/>
            <person name="Oertli M."/>
            <person name="Naumann U."/>
            <person name="Petersen F."/>
            <person name="Wong J."/>
        </authorList>
    </citation>
    <scope>NUCLEOTIDE SEQUENCE</scope>
    <source>
        <strain evidence="2">GSM-AAB239-AS_SAM_17_03QT</strain>
    </source>
</reference>
<protein>
    <submittedName>
        <fullName evidence="2">Uncharacterized protein</fullName>
    </submittedName>
</protein>
<comment type="caution">
    <text evidence="2">The sequence shown here is derived from an EMBL/GenBank/DDBJ whole genome shotgun (WGS) entry which is preliminary data.</text>
</comment>
<dbReference type="EMBL" id="JANAVB010032272">
    <property type="protein sequence ID" value="KAJ6810535.1"/>
    <property type="molecule type" value="Genomic_DNA"/>
</dbReference>
<feature type="compositionally biased region" description="Pro residues" evidence="1">
    <location>
        <begin position="47"/>
        <end position="61"/>
    </location>
</feature>
<accession>A0AAX6F3I8</accession>
<organism evidence="2 3">
    <name type="scientific">Iris pallida</name>
    <name type="common">Sweet iris</name>
    <dbReference type="NCBI Taxonomy" id="29817"/>
    <lineage>
        <taxon>Eukaryota</taxon>
        <taxon>Viridiplantae</taxon>
        <taxon>Streptophyta</taxon>
        <taxon>Embryophyta</taxon>
        <taxon>Tracheophyta</taxon>
        <taxon>Spermatophyta</taxon>
        <taxon>Magnoliopsida</taxon>
        <taxon>Liliopsida</taxon>
        <taxon>Asparagales</taxon>
        <taxon>Iridaceae</taxon>
        <taxon>Iridoideae</taxon>
        <taxon>Irideae</taxon>
        <taxon>Iris</taxon>
    </lineage>
</organism>
<evidence type="ECO:0000313" key="2">
    <source>
        <dbReference type="EMBL" id="KAJ6810535.1"/>
    </source>
</evidence>
<sequence>MTFKLIVLLSHQLVKKTTIHKTSSDHLSTKIMYKGDQVVKCKSTCHPRPPLPSLSPSPSPLDPSNWNLDLGI</sequence>
<evidence type="ECO:0000256" key="1">
    <source>
        <dbReference type="SAM" id="MobiDB-lite"/>
    </source>
</evidence>
<keyword evidence="3" id="KW-1185">Reference proteome</keyword>
<gene>
    <name evidence="2" type="ORF">M6B38_156695</name>
</gene>
<proteinExistence type="predicted"/>
<reference evidence="2" key="2">
    <citation type="submission" date="2023-04" db="EMBL/GenBank/DDBJ databases">
        <authorList>
            <person name="Bruccoleri R.E."/>
            <person name="Oakeley E.J."/>
            <person name="Faust A.-M."/>
            <person name="Dessus-Babus S."/>
            <person name="Altorfer M."/>
            <person name="Burckhardt D."/>
            <person name="Oertli M."/>
            <person name="Naumann U."/>
            <person name="Petersen F."/>
            <person name="Wong J."/>
        </authorList>
    </citation>
    <scope>NUCLEOTIDE SEQUENCE</scope>
    <source>
        <strain evidence="2">GSM-AAB239-AS_SAM_17_03QT</strain>
        <tissue evidence="2">Leaf</tissue>
    </source>
</reference>
<feature type="region of interest" description="Disordered" evidence="1">
    <location>
        <begin position="47"/>
        <end position="72"/>
    </location>
</feature>
<evidence type="ECO:0000313" key="3">
    <source>
        <dbReference type="Proteomes" id="UP001140949"/>
    </source>
</evidence>